<dbReference type="PANTHER" id="PTHR24006:SF888">
    <property type="entry name" value="UBIQUITIN CARBOXYL-TERMINAL HYDROLASE 30"/>
    <property type="match status" value="1"/>
</dbReference>
<dbReference type="GO" id="GO:0016579">
    <property type="term" value="P:protein deubiquitination"/>
    <property type="evidence" value="ECO:0007669"/>
    <property type="project" value="InterPro"/>
</dbReference>
<feature type="compositionally biased region" description="Polar residues" evidence="11">
    <location>
        <begin position="519"/>
        <end position="540"/>
    </location>
</feature>
<dbReference type="GO" id="GO:0006508">
    <property type="term" value="P:proteolysis"/>
    <property type="evidence" value="ECO:0007669"/>
    <property type="project" value="UniProtKB-KW"/>
</dbReference>
<gene>
    <name evidence="13" type="primary">USP16_1</name>
    <name evidence="13" type="ORF">BG011_000405</name>
</gene>
<evidence type="ECO:0000256" key="2">
    <source>
        <dbReference type="ARBA" id="ARBA00009085"/>
    </source>
</evidence>
<evidence type="ECO:0000256" key="3">
    <source>
        <dbReference type="ARBA" id="ARBA00012759"/>
    </source>
</evidence>
<dbReference type="EMBL" id="JAAAJA010000108">
    <property type="protein sequence ID" value="KAG0262052.1"/>
    <property type="molecule type" value="Genomic_DNA"/>
</dbReference>
<keyword evidence="8 13" id="KW-0378">Hydrolase</keyword>
<keyword evidence="7" id="KW-0833">Ubl conjugation pathway</keyword>
<dbReference type="OrthoDB" id="420187at2759"/>
<feature type="region of interest" description="Disordered" evidence="11">
    <location>
        <begin position="667"/>
        <end position="752"/>
    </location>
</feature>
<dbReference type="InterPro" id="IPR013083">
    <property type="entry name" value="Znf_RING/FYVE/PHD"/>
</dbReference>
<evidence type="ECO:0000259" key="12">
    <source>
        <dbReference type="PROSITE" id="PS50235"/>
    </source>
</evidence>
<dbReference type="EC" id="3.4.19.12" evidence="3"/>
<feature type="region of interest" description="Disordered" evidence="11">
    <location>
        <begin position="27"/>
        <end position="50"/>
    </location>
</feature>
<keyword evidence="14" id="KW-1185">Reference proteome</keyword>
<evidence type="ECO:0000313" key="13">
    <source>
        <dbReference type="EMBL" id="KAG0262052.1"/>
    </source>
</evidence>
<proteinExistence type="inferred from homology"/>
<dbReference type="InterPro" id="IPR018200">
    <property type="entry name" value="USP_CS"/>
</dbReference>
<keyword evidence="10" id="KW-0862">Zinc</keyword>
<comment type="similarity">
    <text evidence="2">Belongs to the peptidase C19 family.</text>
</comment>
<name>A0A9P6U767_9FUNG</name>
<evidence type="ECO:0000256" key="11">
    <source>
        <dbReference type="SAM" id="MobiDB-lite"/>
    </source>
</evidence>
<evidence type="ECO:0000313" key="14">
    <source>
        <dbReference type="Proteomes" id="UP000726737"/>
    </source>
</evidence>
<feature type="compositionally biased region" description="Basic and acidic residues" evidence="11">
    <location>
        <begin position="494"/>
        <end position="506"/>
    </location>
</feature>
<dbReference type="GO" id="GO:0004843">
    <property type="term" value="F:cysteine-type deubiquitinase activity"/>
    <property type="evidence" value="ECO:0007669"/>
    <property type="project" value="UniProtKB-EC"/>
</dbReference>
<dbReference type="Pfam" id="PF00443">
    <property type="entry name" value="UCH"/>
    <property type="match status" value="1"/>
</dbReference>
<dbReference type="SUPFAM" id="SSF57850">
    <property type="entry name" value="RING/U-box"/>
    <property type="match status" value="1"/>
</dbReference>
<accession>A0A9P6U767</accession>
<dbReference type="Pfam" id="PF02148">
    <property type="entry name" value="zf-UBP"/>
    <property type="match status" value="1"/>
</dbReference>
<feature type="region of interest" description="Disordered" evidence="11">
    <location>
        <begin position="474"/>
        <end position="540"/>
    </location>
</feature>
<evidence type="ECO:0000256" key="4">
    <source>
        <dbReference type="ARBA" id="ARBA00022670"/>
    </source>
</evidence>
<dbReference type="SUPFAM" id="SSF54001">
    <property type="entry name" value="Cysteine proteinases"/>
    <property type="match status" value="1"/>
</dbReference>
<dbReference type="Gene3D" id="3.30.40.10">
    <property type="entry name" value="Zinc/RING finger domain, C3HC4 (zinc finger)"/>
    <property type="match status" value="1"/>
</dbReference>
<evidence type="ECO:0000256" key="7">
    <source>
        <dbReference type="ARBA" id="ARBA00022786"/>
    </source>
</evidence>
<evidence type="ECO:0000256" key="8">
    <source>
        <dbReference type="ARBA" id="ARBA00022801"/>
    </source>
</evidence>
<dbReference type="InterPro" id="IPR050164">
    <property type="entry name" value="Peptidase_C19"/>
</dbReference>
<organism evidence="13 14">
    <name type="scientific">Mortierella polycephala</name>
    <dbReference type="NCBI Taxonomy" id="41804"/>
    <lineage>
        <taxon>Eukaryota</taxon>
        <taxon>Fungi</taxon>
        <taxon>Fungi incertae sedis</taxon>
        <taxon>Mucoromycota</taxon>
        <taxon>Mortierellomycotina</taxon>
        <taxon>Mortierellomycetes</taxon>
        <taxon>Mortierellales</taxon>
        <taxon>Mortierellaceae</taxon>
        <taxon>Mortierella</taxon>
    </lineage>
</organism>
<dbReference type="CDD" id="cd02667">
    <property type="entry name" value="Peptidase_C19K"/>
    <property type="match status" value="1"/>
</dbReference>
<keyword evidence="4" id="KW-0645">Protease</keyword>
<dbReference type="PROSITE" id="PS50235">
    <property type="entry name" value="USP_3"/>
    <property type="match status" value="1"/>
</dbReference>
<feature type="region of interest" description="Disordered" evidence="11">
    <location>
        <begin position="390"/>
        <end position="410"/>
    </location>
</feature>
<dbReference type="GO" id="GO:0008270">
    <property type="term" value="F:zinc ion binding"/>
    <property type="evidence" value="ECO:0007669"/>
    <property type="project" value="UniProtKB-KW"/>
</dbReference>
<evidence type="ECO:0000256" key="10">
    <source>
        <dbReference type="ARBA" id="ARBA00022833"/>
    </source>
</evidence>
<evidence type="ECO:0000256" key="6">
    <source>
        <dbReference type="ARBA" id="ARBA00022771"/>
    </source>
</evidence>
<dbReference type="PROSITE" id="PS00972">
    <property type="entry name" value="USP_1"/>
    <property type="match status" value="1"/>
</dbReference>
<keyword evidence="5" id="KW-0479">Metal-binding</keyword>
<dbReference type="InterPro" id="IPR001607">
    <property type="entry name" value="Znf_UBP"/>
</dbReference>
<keyword evidence="6" id="KW-0863">Zinc-finger</keyword>
<protein>
    <recommendedName>
        <fullName evidence="3">ubiquitinyl hydrolase 1</fullName>
        <ecNumber evidence="3">3.4.19.12</ecNumber>
    </recommendedName>
</protein>
<evidence type="ECO:0000256" key="1">
    <source>
        <dbReference type="ARBA" id="ARBA00000707"/>
    </source>
</evidence>
<sequence>MAQVLEDSRQMAEIAAVEESVLSSAIEDSLQLSNQDSTGPPPQSDIDSDTDNDALLKAIAEAQAFPGTENCQHAKDAVHSAKFRRVLTQQKDWDHCQGCLSDHAKIKKLAQGLDTALSALSLADPNVDPTESLPLDVLWICLSCCQISCGRMFKEHALVHYAASMALEKKTKGQIMVPGATKTKVHIPGLRNLGNTCFFNSVIQVLAETRSLRTILSEADHIDFPASLSARRDTGLGPLTTTFKDFLFTMWKQQGGIVTPRDLFTQIAKKWKVFQGFREQDSQELMRHLLDGIRQEELDLIKKEAEIASSTSAASVAKNEDSTPSTYVPFIDSCFSGKLVSVIVCDACKKCSYSYEDFFDLSLPVKGIPRAGGGSLKDQLLAQSRAAGYDLSRPSDSNSGENAISDADQGSEAHLRHVEKLLKNVPLQASPDILSIDRSLHQFTSVDCLDDENKFACENCYKLIKSYSEIKENGAEHASPVEGTQVDTAQGPSKDQDPQDTGKDDTGGEANLASPPLDASSSITTSSQEPMPSASQAANTSEDTFIMRRAYKRYMISSLPPTMVLHLKRFEQITSRLGLMRKVEDQVDIPVELDMAPYCIPESELYDELEGVDQENKVKALAIGAGQQGESMSKRYRLYGATVHQGSLATGHYTNYVLSSKVELPTQMENEERKSSSSVSSPAVALNGLGLPDIPLSEIQDQENERKKKKKKKKDAQDKADVVSVAEQQTPESSDVVMTKDNKDGESTEQETRRWVHCSDIHVRPATLDEVLASRPYLLYYERCP</sequence>
<feature type="compositionally biased region" description="Basic and acidic residues" evidence="11">
    <location>
        <begin position="738"/>
        <end position="752"/>
    </location>
</feature>
<keyword evidence="9" id="KW-0788">Thiol protease</keyword>
<dbReference type="Proteomes" id="UP000726737">
    <property type="component" value="Unassembled WGS sequence"/>
</dbReference>
<dbReference type="PANTHER" id="PTHR24006">
    <property type="entry name" value="UBIQUITIN CARBOXYL-TERMINAL HYDROLASE"/>
    <property type="match status" value="1"/>
</dbReference>
<comment type="catalytic activity">
    <reaction evidence="1">
        <text>Thiol-dependent hydrolysis of ester, thioester, amide, peptide and isopeptide bonds formed by the C-terminal Gly of ubiquitin (a 76-residue protein attached to proteins as an intracellular targeting signal).</text>
        <dbReference type="EC" id="3.4.19.12"/>
    </reaction>
</comment>
<dbReference type="InterPro" id="IPR028889">
    <property type="entry name" value="USP"/>
</dbReference>
<dbReference type="GO" id="GO:0005829">
    <property type="term" value="C:cytosol"/>
    <property type="evidence" value="ECO:0007669"/>
    <property type="project" value="TreeGrafter"/>
</dbReference>
<feature type="domain" description="USP" evidence="12">
    <location>
        <begin position="188"/>
        <end position="784"/>
    </location>
</feature>
<dbReference type="Gene3D" id="3.90.70.10">
    <property type="entry name" value="Cysteine proteinases"/>
    <property type="match status" value="1"/>
</dbReference>
<evidence type="ECO:0000256" key="9">
    <source>
        <dbReference type="ARBA" id="ARBA00022807"/>
    </source>
</evidence>
<dbReference type="InterPro" id="IPR001394">
    <property type="entry name" value="Peptidase_C19_UCH"/>
</dbReference>
<comment type="caution">
    <text evidence="13">The sequence shown here is derived from an EMBL/GenBank/DDBJ whole genome shotgun (WGS) entry which is preliminary data.</text>
</comment>
<evidence type="ECO:0000256" key="5">
    <source>
        <dbReference type="ARBA" id="ARBA00022723"/>
    </source>
</evidence>
<reference evidence="13" key="1">
    <citation type="journal article" date="2020" name="Fungal Divers.">
        <title>Resolving the Mortierellaceae phylogeny through synthesis of multi-gene phylogenetics and phylogenomics.</title>
        <authorList>
            <person name="Vandepol N."/>
            <person name="Liber J."/>
            <person name="Desiro A."/>
            <person name="Na H."/>
            <person name="Kennedy M."/>
            <person name="Barry K."/>
            <person name="Grigoriev I.V."/>
            <person name="Miller A.N."/>
            <person name="O'Donnell K."/>
            <person name="Stajich J.E."/>
            <person name="Bonito G."/>
        </authorList>
    </citation>
    <scope>NUCLEOTIDE SEQUENCE</scope>
    <source>
        <strain evidence="13">KOD948</strain>
    </source>
</reference>
<dbReference type="InterPro" id="IPR038765">
    <property type="entry name" value="Papain-like_cys_pep_sf"/>
</dbReference>
<dbReference type="GO" id="GO:0005634">
    <property type="term" value="C:nucleus"/>
    <property type="evidence" value="ECO:0007669"/>
    <property type="project" value="TreeGrafter"/>
</dbReference>
<dbReference type="AlphaFoldDB" id="A0A9P6U767"/>